<dbReference type="EMBL" id="FXYG01000003">
    <property type="protein sequence ID" value="SMX43804.1"/>
    <property type="molecule type" value="Genomic_DNA"/>
</dbReference>
<name>A0A238KLZ8_9RHOB</name>
<evidence type="ECO:0000313" key="2">
    <source>
        <dbReference type="EMBL" id="SMX43804.1"/>
    </source>
</evidence>
<keyword evidence="1" id="KW-1133">Transmembrane helix</keyword>
<reference evidence="3" key="1">
    <citation type="submission" date="2017-05" db="EMBL/GenBank/DDBJ databases">
        <authorList>
            <person name="Rodrigo-Torres L."/>
            <person name="Arahal R. D."/>
            <person name="Lucena T."/>
        </authorList>
    </citation>
    <scope>NUCLEOTIDE SEQUENCE [LARGE SCALE GENOMIC DNA]</scope>
    <source>
        <strain evidence="3">CECT 8715</strain>
    </source>
</reference>
<dbReference type="AlphaFoldDB" id="A0A238KLZ8"/>
<protein>
    <submittedName>
        <fullName evidence="2">Uncharacterized protein</fullName>
    </submittedName>
</protein>
<dbReference type="Proteomes" id="UP000202485">
    <property type="component" value="Unassembled WGS sequence"/>
</dbReference>
<sequence length="317" mass="35986">MSFSALCVNLKVREGISIAGHQSEKIVDIQANRELKAHTWYHEGEVVDLNDPIQLKSIGDESVFRGTTERNTGSLSCKCVLGDFEPKICFLGDEKPIKKISLDVRVSDQPIDVEAAAWRQYETPVYTFAAFEASSEQLNFSVEVSNDKFQWICDRLKKRNKYLMVDVDLERVPGFYGDCSLLPSDRTIKVFETRDKIENYNDVPDEFWHQFDRGPVLSLRFSDEEDAESYLDYDTEELRLRALVHPSDAIDSYQLPDLDEASNADPKHGELMNRLDRIEGSNYQLIQNIRNVSGLLGLIAVIMLVLVALAVWLALGG</sequence>
<keyword evidence="1" id="KW-0472">Membrane</keyword>
<proteinExistence type="predicted"/>
<feature type="transmembrane region" description="Helical" evidence="1">
    <location>
        <begin position="294"/>
        <end position="315"/>
    </location>
</feature>
<organism evidence="2 3">
    <name type="scientific">Ruegeria arenilitoris</name>
    <dbReference type="NCBI Taxonomy" id="1173585"/>
    <lineage>
        <taxon>Bacteria</taxon>
        <taxon>Pseudomonadati</taxon>
        <taxon>Pseudomonadota</taxon>
        <taxon>Alphaproteobacteria</taxon>
        <taxon>Rhodobacterales</taxon>
        <taxon>Roseobacteraceae</taxon>
        <taxon>Ruegeria</taxon>
    </lineage>
</organism>
<evidence type="ECO:0000313" key="3">
    <source>
        <dbReference type="Proteomes" id="UP000202485"/>
    </source>
</evidence>
<keyword evidence="1" id="KW-0812">Transmembrane</keyword>
<keyword evidence="3" id="KW-1185">Reference proteome</keyword>
<accession>A0A238KLZ8</accession>
<evidence type="ECO:0000256" key="1">
    <source>
        <dbReference type="SAM" id="Phobius"/>
    </source>
</evidence>
<gene>
    <name evidence="2" type="ORF">RUA8715_02279</name>
</gene>